<feature type="domain" description="N-acetyltransferase" evidence="1">
    <location>
        <begin position="10"/>
        <end position="179"/>
    </location>
</feature>
<organism evidence="2 3">
    <name type="scientific">Limnovirga soli</name>
    <dbReference type="NCBI Taxonomy" id="2656915"/>
    <lineage>
        <taxon>Bacteria</taxon>
        <taxon>Pseudomonadati</taxon>
        <taxon>Bacteroidota</taxon>
        <taxon>Chitinophagia</taxon>
        <taxon>Chitinophagales</taxon>
        <taxon>Chitinophagaceae</taxon>
        <taxon>Limnovirga</taxon>
    </lineage>
</organism>
<dbReference type="AlphaFoldDB" id="A0A8J8FG12"/>
<sequence length="179" mass="20413">MNDTNNNTSVVIRLLEKDDAAALYSYLTHLSAESKSRFGPHAFDKITIDTICSSLSNDILRFIALDNEQNIVAYMLIKQGMQEGERMRYVANGIYLDEALACTYAPSVADVWQNAGLGTTMFNFIKNFVSKEGKKYMILWGGVQATNSRAVHFYKKHHFIPVANFWYDDKENIDMYLTL</sequence>
<evidence type="ECO:0000313" key="2">
    <source>
        <dbReference type="EMBL" id="NNV54429.1"/>
    </source>
</evidence>
<evidence type="ECO:0000313" key="3">
    <source>
        <dbReference type="Proteomes" id="UP000598971"/>
    </source>
</evidence>
<dbReference type="GO" id="GO:0016747">
    <property type="term" value="F:acyltransferase activity, transferring groups other than amino-acyl groups"/>
    <property type="evidence" value="ECO:0007669"/>
    <property type="project" value="InterPro"/>
</dbReference>
<dbReference type="EMBL" id="WHPF01000002">
    <property type="protein sequence ID" value="NNV54429.1"/>
    <property type="molecule type" value="Genomic_DNA"/>
</dbReference>
<accession>A0A8J8FG12</accession>
<dbReference type="InterPro" id="IPR016181">
    <property type="entry name" value="Acyl_CoA_acyltransferase"/>
</dbReference>
<protein>
    <submittedName>
        <fullName evidence="2">GNAT family N-acetyltransferase</fullName>
    </submittedName>
</protein>
<reference evidence="2" key="1">
    <citation type="submission" date="2019-10" db="EMBL/GenBank/DDBJ databases">
        <title>Draft genome sequence of Panacibacter sp. KCS-6.</title>
        <authorList>
            <person name="Yim K.J."/>
        </authorList>
    </citation>
    <scope>NUCLEOTIDE SEQUENCE</scope>
    <source>
        <strain evidence="2">KCS-6</strain>
    </source>
</reference>
<dbReference type="Proteomes" id="UP000598971">
    <property type="component" value="Unassembled WGS sequence"/>
</dbReference>
<dbReference type="PROSITE" id="PS51186">
    <property type="entry name" value="GNAT"/>
    <property type="match status" value="1"/>
</dbReference>
<keyword evidence="3" id="KW-1185">Reference proteome</keyword>
<name>A0A8J8FG12_9BACT</name>
<dbReference type="Pfam" id="PF00583">
    <property type="entry name" value="Acetyltransf_1"/>
    <property type="match status" value="1"/>
</dbReference>
<dbReference type="SUPFAM" id="SSF55729">
    <property type="entry name" value="Acyl-CoA N-acyltransferases (Nat)"/>
    <property type="match status" value="1"/>
</dbReference>
<comment type="caution">
    <text evidence="2">The sequence shown here is derived from an EMBL/GenBank/DDBJ whole genome shotgun (WGS) entry which is preliminary data.</text>
</comment>
<dbReference type="RefSeq" id="WP_171606352.1">
    <property type="nucleotide sequence ID" value="NZ_WHPF01000002.1"/>
</dbReference>
<gene>
    <name evidence="2" type="ORF">GD597_03085</name>
</gene>
<evidence type="ECO:0000259" key="1">
    <source>
        <dbReference type="PROSITE" id="PS51186"/>
    </source>
</evidence>
<dbReference type="Gene3D" id="3.40.630.30">
    <property type="match status" value="1"/>
</dbReference>
<proteinExistence type="predicted"/>
<dbReference type="InterPro" id="IPR000182">
    <property type="entry name" value="GNAT_dom"/>
</dbReference>